<dbReference type="Proteomes" id="UP001498398">
    <property type="component" value="Unassembled WGS sequence"/>
</dbReference>
<keyword evidence="4" id="KW-1185">Reference proteome</keyword>
<protein>
    <submittedName>
        <fullName evidence="3">Uncharacterized protein</fullName>
    </submittedName>
</protein>
<keyword evidence="2" id="KW-0472">Membrane</keyword>
<name>A0ABR1J3M3_9AGAR</name>
<feature type="region of interest" description="Disordered" evidence="1">
    <location>
        <begin position="86"/>
        <end position="106"/>
    </location>
</feature>
<evidence type="ECO:0000313" key="4">
    <source>
        <dbReference type="Proteomes" id="UP001498398"/>
    </source>
</evidence>
<proteinExistence type="predicted"/>
<gene>
    <name evidence="3" type="ORF">VKT23_013108</name>
</gene>
<sequence length="180" mass="20475">MYSKRQTNLKSFILVPGTFILIFLIQHIFFRDTTLPRPSTLRIEGQWKQVHQALGLPPLQDEIYFSSADTTRVPLPSRFFKRHLANPERDSDELAPNSNSDTDGRKKFTFSPPPTLFFAQDALHEPKLSTEQLIRSFELAALRDEREARSNPLALTNLETVGVGNRQRAGKKGGRGKRTV</sequence>
<feature type="transmembrane region" description="Helical" evidence="2">
    <location>
        <begin position="12"/>
        <end position="30"/>
    </location>
</feature>
<accession>A0ABR1J3M3</accession>
<evidence type="ECO:0000313" key="3">
    <source>
        <dbReference type="EMBL" id="KAK7449633.1"/>
    </source>
</evidence>
<organism evidence="3 4">
    <name type="scientific">Marasmiellus scandens</name>
    <dbReference type="NCBI Taxonomy" id="2682957"/>
    <lineage>
        <taxon>Eukaryota</taxon>
        <taxon>Fungi</taxon>
        <taxon>Dikarya</taxon>
        <taxon>Basidiomycota</taxon>
        <taxon>Agaricomycotina</taxon>
        <taxon>Agaricomycetes</taxon>
        <taxon>Agaricomycetidae</taxon>
        <taxon>Agaricales</taxon>
        <taxon>Marasmiineae</taxon>
        <taxon>Omphalotaceae</taxon>
        <taxon>Marasmiellus</taxon>
    </lineage>
</organism>
<evidence type="ECO:0000256" key="2">
    <source>
        <dbReference type="SAM" id="Phobius"/>
    </source>
</evidence>
<dbReference type="EMBL" id="JBANRG010000035">
    <property type="protein sequence ID" value="KAK7449633.1"/>
    <property type="molecule type" value="Genomic_DNA"/>
</dbReference>
<keyword evidence="2" id="KW-0812">Transmembrane</keyword>
<keyword evidence="2" id="KW-1133">Transmembrane helix</keyword>
<comment type="caution">
    <text evidence="3">The sequence shown here is derived from an EMBL/GenBank/DDBJ whole genome shotgun (WGS) entry which is preliminary data.</text>
</comment>
<reference evidence="3 4" key="1">
    <citation type="submission" date="2024-01" db="EMBL/GenBank/DDBJ databases">
        <title>A draft genome for the cacao thread blight pathogen Marasmiellus scandens.</title>
        <authorList>
            <person name="Baruah I.K."/>
            <person name="Leung J."/>
            <person name="Bukari Y."/>
            <person name="Amoako-Attah I."/>
            <person name="Meinhardt L.W."/>
            <person name="Bailey B.A."/>
            <person name="Cohen S.P."/>
        </authorList>
    </citation>
    <scope>NUCLEOTIDE SEQUENCE [LARGE SCALE GENOMIC DNA]</scope>
    <source>
        <strain evidence="3 4">GH-19</strain>
    </source>
</reference>
<evidence type="ECO:0000256" key="1">
    <source>
        <dbReference type="SAM" id="MobiDB-lite"/>
    </source>
</evidence>